<proteinExistence type="predicted"/>
<sequence>MVSDSVTYVTETARRALEEEIKNSSEEMPKAFLKAGDNSKNFPYFAFMPIILGTAVPDGDAFPFSVPGDVMEPGSQCYSSGEMKAVKEKDGSVRLSVSLSNGGKKPSRGCAEHYVIMTAEGISIHRVAVSLLFPSEKAEMKVHWKPSKRSTEAGQKDLHERGLRVFKVRQTLTNSLKSILKTAAMFTAELSRHVPKIADRTSDEFLKKYRGLDMKRLDKRITVEEAIAREKDMKPGDMLGILRMDGLDPMLAYGMGANTGHTVVLVSMQKEGDDRPRIYVTESTAKDSYWPVNGIQATRYDEWIRMADKADMNVFHLPLDESNGVKAQEGNQAMIEYFKTVEGVDYGYRNMLYSWLDTEADNLPCLPPDFKVCLRWPHLELLLSALSFFSPDTASMIFLDGLQKRLQMPESSHATFAEILNEARRQNIDPAKLPAIPERDEWRYNTTRFGKPAYAPQRVCCAFVCSMWKAGGLFDDSMGGRAEAEEKVECAEMTNRDVVDLNIFERDGDGKTIHPQILGYRAIEPDETVNSVTPYPHMFETCPGAPPDYARPDQC</sequence>
<gene>
    <name evidence="1" type="ORF">Cvel_1281</name>
</gene>
<evidence type="ECO:0000313" key="1">
    <source>
        <dbReference type="EMBL" id="CEM46906.1"/>
    </source>
</evidence>
<organism evidence="1">
    <name type="scientific">Chromera velia CCMP2878</name>
    <dbReference type="NCBI Taxonomy" id="1169474"/>
    <lineage>
        <taxon>Eukaryota</taxon>
        <taxon>Sar</taxon>
        <taxon>Alveolata</taxon>
        <taxon>Colpodellida</taxon>
        <taxon>Chromeraceae</taxon>
        <taxon>Chromera</taxon>
    </lineage>
</organism>
<dbReference type="VEuPathDB" id="CryptoDB:Cvel_1281"/>
<dbReference type="AlphaFoldDB" id="A0A0G4HRJ5"/>
<protein>
    <submittedName>
        <fullName evidence="1">Uncharacterized protein</fullName>
    </submittedName>
</protein>
<dbReference type="PANTHER" id="PTHR31354:SF2">
    <property type="entry name" value="OS01G0793500 PROTEIN"/>
    <property type="match status" value="1"/>
</dbReference>
<dbReference type="EMBL" id="CDMZ01003588">
    <property type="protein sequence ID" value="CEM46906.1"/>
    <property type="molecule type" value="Genomic_DNA"/>
</dbReference>
<dbReference type="PANTHER" id="PTHR31354">
    <property type="entry name" value="OS01G0793500 PROTEIN"/>
    <property type="match status" value="1"/>
</dbReference>
<name>A0A0G4HRJ5_9ALVE</name>
<reference evidence="1" key="1">
    <citation type="submission" date="2014-11" db="EMBL/GenBank/DDBJ databases">
        <authorList>
            <person name="Otto D Thomas"/>
            <person name="Naeem Raeece"/>
        </authorList>
    </citation>
    <scope>NUCLEOTIDE SEQUENCE</scope>
</reference>
<accession>A0A0G4HRJ5</accession>